<dbReference type="PROSITE" id="PS51273">
    <property type="entry name" value="GATASE_TYPE_1"/>
    <property type="match status" value="1"/>
</dbReference>
<dbReference type="Pfam" id="PF07722">
    <property type="entry name" value="Peptidase_C26"/>
    <property type="match status" value="1"/>
</dbReference>
<organism evidence="1 2">
    <name type="scientific">Actinoplanes awajinensis subsp. mycoplanecinus</name>
    <dbReference type="NCBI Taxonomy" id="135947"/>
    <lineage>
        <taxon>Bacteria</taxon>
        <taxon>Bacillati</taxon>
        <taxon>Actinomycetota</taxon>
        <taxon>Actinomycetes</taxon>
        <taxon>Micromonosporales</taxon>
        <taxon>Micromonosporaceae</taxon>
        <taxon>Actinoplanes</taxon>
    </lineage>
</organism>
<dbReference type="GO" id="GO:0005829">
    <property type="term" value="C:cytosol"/>
    <property type="evidence" value="ECO:0007669"/>
    <property type="project" value="TreeGrafter"/>
</dbReference>
<dbReference type="EMBL" id="LLZH01000097">
    <property type="protein sequence ID" value="KUL35753.1"/>
    <property type="molecule type" value="Genomic_DNA"/>
</dbReference>
<dbReference type="OrthoDB" id="9813383at2"/>
<dbReference type="InterPro" id="IPR044668">
    <property type="entry name" value="PuuD-like"/>
</dbReference>
<sequence>MRRPMIGLTSYAQHVRFGRNDMMAGMLPMTYVKAVHATGGRALLITPDDPGTDVLECLDGIVFTGGGDVDPAHYGAEPHPETEVDAVRDAAELLLMRAALAADLPVLGVCRGLQVMAVATGGALHQHLPDLINHDRHRAHAGTDPLAASAGDYGRHDVVTTPGSLACDLLGRRTSVNSFHHQAVADPGEFVATGWCPDDRVVEVIEHPGRGFALGVQWHPERTTDLRVFAALVQAALVNRAGPADRVAPVPGEVPAAV</sequence>
<evidence type="ECO:0000313" key="1">
    <source>
        <dbReference type="EMBL" id="KUL35753.1"/>
    </source>
</evidence>
<dbReference type="GO" id="GO:0033969">
    <property type="term" value="F:gamma-glutamyl-gamma-aminobutyrate hydrolase activity"/>
    <property type="evidence" value="ECO:0007669"/>
    <property type="project" value="TreeGrafter"/>
</dbReference>
<protein>
    <submittedName>
        <fullName evidence="1">Glutamine amidotransferase</fullName>
    </submittedName>
</protein>
<accession>A0A0X3UT49</accession>
<dbReference type="AlphaFoldDB" id="A0A0X3UT49"/>
<proteinExistence type="predicted"/>
<keyword evidence="1" id="KW-0315">Glutamine amidotransferase</keyword>
<dbReference type="GO" id="GO:0006598">
    <property type="term" value="P:polyamine catabolic process"/>
    <property type="evidence" value="ECO:0007669"/>
    <property type="project" value="TreeGrafter"/>
</dbReference>
<dbReference type="Gene3D" id="3.40.50.880">
    <property type="match status" value="1"/>
</dbReference>
<dbReference type="CDD" id="cd01745">
    <property type="entry name" value="GATase1_2"/>
    <property type="match status" value="1"/>
</dbReference>
<keyword evidence="2" id="KW-1185">Reference proteome</keyword>
<gene>
    <name evidence="1" type="ORF">ADL15_13335</name>
</gene>
<dbReference type="GO" id="GO:0016740">
    <property type="term" value="F:transferase activity"/>
    <property type="evidence" value="ECO:0007669"/>
    <property type="project" value="UniProtKB-KW"/>
</dbReference>
<dbReference type="RefSeq" id="WP_067689196.1">
    <property type="nucleotide sequence ID" value="NZ_LLZH01000097.1"/>
</dbReference>
<dbReference type="SUPFAM" id="SSF52317">
    <property type="entry name" value="Class I glutamine amidotransferase-like"/>
    <property type="match status" value="1"/>
</dbReference>
<evidence type="ECO:0000313" key="2">
    <source>
        <dbReference type="Proteomes" id="UP000053244"/>
    </source>
</evidence>
<keyword evidence="1" id="KW-0808">Transferase</keyword>
<dbReference type="InterPro" id="IPR029062">
    <property type="entry name" value="Class_I_gatase-like"/>
</dbReference>
<name>A0A0X3UT49_9ACTN</name>
<dbReference type="Proteomes" id="UP000053244">
    <property type="component" value="Unassembled WGS sequence"/>
</dbReference>
<dbReference type="PANTHER" id="PTHR43235">
    <property type="entry name" value="GLUTAMINE AMIDOTRANSFERASE PB2B2.05-RELATED"/>
    <property type="match status" value="1"/>
</dbReference>
<dbReference type="InterPro" id="IPR011697">
    <property type="entry name" value="Peptidase_C26"/>
</dbReference>
<dbReference type="PANTHER" id="PTHR43235:SF1">
    <property type="entry name" value="GLUTAMINE AMIDOTRANSFERASE PB2B2.05-RELATED"/>
    <property type="match status" value="1"/>
</dbReference>
<comment type="caution">
    <text evidence="1">The sequence shown here is derived from an EMBL/GenBank/DDBJ whole genome shotgun (WGS) entry which is preliminary data.</text>
</comment>
<reference evidence="1 2" key="1">
    <citation type="submission" date="2015-10" db="EMBL/GenBank/DDBJ databases">
        <authorList>
            <person name="Gilbert D.G."/>
        </authorList>
    </citation>
    <scope>NUCLEOTIDE SEQUENCE [LARGE SCALE GENOMIC DNA]</scope>
    <source>
        <strain evidence="1 2">NRRL B-16712</strain>
    </source>
</reference>